<evidence type="ECO:0000313" key="3">
    <source>
        <dbReference type="EMBL" id="CAB4676304.1"/>
    </source>
</evidence>
<name>A0A6J6DD94_9ZZZZ</name>
<feature type="compositionally biased region" description="Low complexity" evidence="1">
    <location>
        <begin position="35"/>
        <end position="48"/>
    </location>
</feature>
<protein>
    <submittedName>
        <fullName evidence="2">Unannotated protein</fullName>
    </submittedName>
</protein>
<dbReference type="AlphaFoldDB" id="A0A6J6DD94"/>
<reference evidence="2" key="1">
    <citation type="submission" date="2020-05" db="EMBL/GenBank/DDBJ databases">
        <authorList>
            <person name="Chiriac C."/>
            <person name="Salcher M."/>
            <person name="Ghai R."/>
            <person name="Kavagutti S V."/>
        </authorList>
    </citation>
    <scope>NUCLEOTIDE SEQUENCE</scope>
</reference>
<feature type="region of interest" description="Disordered" evidence="1">
    <location>
        <begin position="28"/>
        <end position="125"/>
    </location>
</feature>
<organism evidence="2">
    <name type="scientific">freshwater metagenome</name>
    <dbReference type="NCBI Taxonomy" id="449393"/>
    <lineage>
        <taxon>unclassified sequences</taxon>
        <taxon>metagenomes</taxon>
        <taxon>ecological metagenomes</taxon>
    </lineage>
</organism>
<feature type="compositionally biased region" description="Polar residues" evidence="1">
    <location>
        <begin position="180"/>
        <end position="197"/>
    </location>
</feature>
<dbReference type="EMBL" id="CAEZSU010000168">
    <property type="protein sequence ID" value="CAB4559468.1"/>
    <property type="molecule type" value="Genomic_DNA"/>
</dbReference>
<dbReference type="EMBL" id="CAEZXE010000045">
    <property type="protein sequence ID" value="CAB4676304.1"/>
    <property type="molecule type" value="Genomic_DNA"/>
</dbReference>
<feature type="compositionally biased region" description="Polar residues" evidence="1">
    <location>
        <begin position="86"/>
        <end position="99"/>
    </location>
</feature>
<evidence type="ECO:0000313" key="2">
    <source>
        <dbReference type="EMBL" id="CAB4559468.1"/>
    </source>
</evidence>
<sequence>MFVVVPVFSAKPAAASTTSARLLEELSAVSTASTVRAPVRPRSARSASGKSESGSAPKRTRTSMRPSAAARRMPSVSRPVALGVAGQTSEYHSAPSSRVTRPGRSPGARPMSSAPRTLDRRNAERNVVSGRALRIAEAAATVMLADSASDARPSTTVIGPVDAERAARACSSSSAETPAISRSMTDEPTSAATTSAVSPGRGCTDAAASEVIPLERGETSTMVTRSSTAA</sequence>
<feature type="compositionally biased region" description="Polar residues" evidence="1">
    <location>
        <begin position="219"/>
        <end position="230"/>
    </location>
</feature>
<evidence type="ECO:0000256" key="1">
    <source>
        <dbReference type="SAM" id="MobiDB-lite"/>
    </source>
</evidence>
<proteinExistence type="predicted"/>
<feature type="region of interest" description="Disordered" evidence="1">
    <location>
        <begin position="168"/>
        <end position="230"/>
    </location>
</feature>
<gene>
    <name evidence="2" type="ORF">UFOPK1495_01401</name>
    <name evidence="3" type="ORF">UFOPK2350_00680</name>
</gene>
<accession>A0A6J6DD94</accession>